<name>A0A561WBZ9_ACTTI</name>
<feature type="chain" id="PRO_5039348580" description="Lactococcin 972 family bacteriocin" evidence="1">
    <location>
        <begin position="29"/>
        <end position="120"/>
    </location>
</feature>
<comment type="caution">
    <text evidence="2">The sequence shown here is derived from an EMBL/GenBank/DDBJ whole genome shotgun (WGS) entry which is preliminary data.</text>
</comment>
<evidence type="ECO:0008006" key="4">
    <source>
        <dbReference type="Google" id="ProtNLM"/>
    </source>
</evidence>
<proteinExistence type="predicted"/>
<feature type="signal peptide" evidence="1">
    <location>
        <begin position="1"/>
        <end position="28"/>
    </location>
</feature>
<evidence type="ECO:0000313" key="2">
    <source>
        <dbReference type="EMBL" id="TWG21392.1"/>
    </source>
</evidence>
<evidence type="ECO:0000313" key="3">
    <source>
        <dbReference type="Proteomes" id="UP000320239"/>
    </source>
</evidence>
<gene>
    <name evidence="2" type="ORF">FHX34_103930</name>
</gene>
<evidence type="ECO:0000256" key="1">
    <source>
        <dbReference type="SAM" id="SignalP"/>
    </source>
</evidence>
<dbReference type="EMBL" id="VIWY01000003">
    <property type="protein sequence ID" value="TWG21392.1"/>
    <property type="molecule type" value="Genomic_DNA"/>
</dbReference>
<dbReference type="RefSeq" id="WP_122980016.1">
    <property type="nucleotide sequence ID" value="NZ_BOMX01000179.1"/>
</dbReference>
<protein>
    <recommendedName>
        <fullName evidence="4">Lactococcin 972 family bacteriocin</fullName>
    </recommendedName>
</protein>
<dbReference type="AlphaFoldDB" id="A0A561WBZ9"/>
<organism evidence="2 3">
    <name type="scientific">Actinoplanes teichomyceticus</name>
    <dbReference type="NCBI Taxonomy" id="1867"/>
    <lineage>
        <taxon>Bacteria</taxon>
        <taxon>Bacillati</taxon>
        <taxon>Actinomycetota</taxon>
        <taxon>Actinomycetes</taxon>
        <taxon>Micromonosporales</taxon>
        <taxon>Micromonosporaceae</taxon>
        <taxon>Actinoplanes</taxon>
    </lineage>
</organism>
<reference evidence="2 3" key="1">
    <citation type="submission" date="2019-06" db="EMBL/GenBank/DDBJ databases">
        <title>Sequencing the genomes of 1000 actinobacteria strains.</title>
        <authorList>
            <person name="Klenk H.-P."/>
        </authorList>
    </citation>
    <scope>NUCLEOTIDE SEQUENCE [LARGE SCALE GENOMIC DNA]</scope>
    <source>
        <strain evidence="2 3">DSM 43866</strain>
    </source>
</reference>
<sequence length="120" mass="13268">MRRNLKTGLGALAISATFVGLWAAPASAHNVNQGSDYAWHSYDGMSFEYCDYEGDNHSVWVNYYTNASTSMQSTESVNGVAKCNQYYLSSVLTNLRVVEDNPSSSTNYYGAWHGYPVARS</sequence>
<keyword evidence="3" id="KW-1185">Reference proteome</keyword>
<dbReference type="Proteomes" id="UP000320239">
    <property type="component" value="Unassembled WGS sequence"/>
</dbReference>
<keyword evidence="1" id="KW-0732">Signal</keyword>
<accession>A0A561WBZ9</accession>